<dbReference type="EMBL" id="OX459956">
    <property type="protein sequence ID" value="CAI9162222.1"/>
    <property type="molecule type" value="Genomic_DNA"/>
</dbReference>
<proteinExistence type="predicted"/>
<organism evidence="2 3">
    <name type="scientific">Rangifer tarandus platyrhynchus</name>
    <name type="common">Svalbard reindeer</name>
    <dbReference type="NCBI Taxonomy" id="3082113"/>
    <lineage>
        <taxon>Eukaryota</taxon>
        <taxon>Metazoa</taxon>
        <taxon>Chordata</taxon>
        <taxon>Craniata</taxon>
        <taxon>Vertebrata</taxon>
        <taxon>Euteleostomi</taxon>
        <taxon>Mammalia</taxon>
        <taxon>Eutheria</taxon>
        <taxon>Laurasiatheria</taxon>
        <taxon>Artiodactyla</taxon>
        <taxon>Ruminantia</taxon>
        <taxon>Pecora</taxon>
        <taxon>Cervidae</taxon>
        <taxon>Odocoileinae</taxon>
        <taxon>Rangifer</taxon>
    </lineage>
</organism>
<evidence type="ECO:0000313" key="2">
    <source>
        <dbReference type="EMBL" id="CAI9162222.1"/>
    </source>
</evidence>
<gene>
    <name evidence="2" type="ORF">MRATA1EN1_LOCUS11184</name>
</gene>
<feature type="non-terminal residue" evidence="2">
    <location>
        <position position="1"/>
    </location>
</feature>
<sequence>ASPVELFMRPIPANSLYPERPRKPSSLYQGQATGVQPCTAQRAFPAASGLRLWPLRRRCEQARSGRRAKGDPVWTGASVQPPRSLPTCQMQCARWASTPAQGATKP</sequence>
<evidence type="ECO:0000313" key="3">
    <source>
        <dbReference type="Proteomes" id="UP001176941"/>
    </source>
</evidence>
<feature type="region of interest" description="Disordered" evidence="1">
    <location>
        <begin position="60"/>
        <end position="85"/>
    </location>
</feature>
<keyword evidence="3" id="KW-1185">Reference proteome</keyword>
<name>A0ABN8YNS7_RANTA</name>
<feature type="region of interest" description="Disordered" evidence="1">
    <location>
        <begin position="14"/>
        <end position="33"/>
    </location>
</feature>
<feature type="non-terminal residue" evidence="2">
    <location>
        <position position="106"/>
    </location>
</feature>
<accession>A0ABN8YNS7</accession>
<protein>
    <submittedName>
        <fullName evidence="2">Uncharacterized protein</fullName>
    </submittedName>
</protein>
<evidence type="ECO:0000256" key="1">
    <source>
        <dbReference type="SAM" id="MobiDB-lite"/>
    </source>
</evidence>
<reference evidence="2" key="1">
    <citation type="submission" date="2023-04" db="EMBL/GenBank/DDBJ databases">
        <authorList>
            <consortium name="ELIXIR-Norway"/>
        </authorList>
    </citation>
    <scope>NUCLEOTIDE SEQUENCE [LARGE SCALE GENOMIC DNA]</scope>
</reference>
<dbReference type="Proteomes" id="UP001176941">
    <property type="component" value="Chromosome 20"/>
</dbReference>